<accession>A0A928UUX8</accession>
<dbReference type="Proteomes" id="UP000616201">
    <property type="component" value="Unassembled WGS sequence"/>
</dbReference>
<keyword evidence="1" id="KW-0472">Membrane</keyword>
<dbReference type="RefSeq" id="WP_196935563.1">
    <property type="nucleotide sequence ID" value="NZ_MU158698.1"/>
</dbReference>
<evidence type="ECO:0000313" key="2">
    <source>
        <dbReference type="EMBL" id="MBE8713182.1"/>
    </source>
</evidence>
<organism evidence="2 3">
    <name type="scientific">Sphingobacterium hungaricum</name>
    <dbReference type="NCBI Taxonomy" id="2082723"/>
    <lineage>
        <taxon>Bacteria</taxon>
        <taxon>Pseudomonadati</taxon>
        <taxon>Bacteroidota</taxon>
        <taxon>Sphingobacteriia</taxon>
        <taxon>Sphingobacteriales</taxon>
        <taxon>Sphingobacteriaceae</taxon>
        <taxon>Sphingobacterium</taxon>
    </lineage>
</organism>
<comment type="caution">
    <text evidence="2">The sequence shown here is derived from an EMBL/GenBank/DDBJ whole genome shotgun (WGS) entry which is preliminary data.</text>
</comment>
<proteinExistence type="predicted"/>
<keyword evidence="3" id="KW-1185">Reference proteome</keyword>
<gene>
    <name evidence="2" type="ORF">C4F49_05780</name>
</gene>
<sequence>MENNYQLSRIHNYVMGLMTREEMHVLENEALEDPFLQDAIDGYRLQNGVDVKQLSLLQRRLAERVEVRSSEKAARFFTWQRLTVGTAAAVMFLVVCSLLLMNYFPRKGYKETEVVLMDSNFKVNLTVNSKFGNAEPLIGWTQFTEEINSAVKDYPDLGNITIKFNISRSKATLIQFEGVNDTNLQRVLTNLILNENSWAGNRAEIHLKIEKD</sequence>
<feature type="transmembrane region" description="Helical" evidence="1">
    <location>
        <begin position="82"/>
        <end position="104"/>
    </location>
</feature>
<dbReference type="EMBL" id="PRDK01000003">
    <property type="protein sequence ID" value="MBE8713182.1"/>
    <property type="molecule type" value="Genomic_DNA"/>
</dbReference>
<reference evidence="2" key="1">
    <citation type="submission" date="2018-02" db="EMBL/GenBank/DDBJ databases">
        <authorList>
            <person name="Vasarhelyi B.M."/>
            <person name="Deshmukh S."/>
            <person name="Balint B."/>
            <person name="Kukolya J."/>
        </authorList>
    </citation>
    <scope>NUCLEOTIDE SEQUENCE</scope>
    <source>
        <strain evidence="2">KB22</strain>
    </source>
</reference>
<keyword evidence="1" id="KW-0812">Transmembrane</keyword>
<name>A0A928UUX8_9SPHI</name>
<dbReference type="AlphaFoldDB" id="A0A928UUX8"/>
<evidence type="ECO:0000313" key="3">
    <source>
        <dbReference type="Proteomes" id="UP000616201"/>
    </source>
</evidence>
<evidence type="ECO:0000256" key="1">
    <source>
        <dbReference type="SAM" id="Phobius"/>
    </source>
</evidence>
<protein>
    <submittedName>
        <fullName evidence="2">Uncharacterized protein</fullName>
    </submittedName>
</protein>
<keyword evidence="1" id="KW-1133">Transmembrane helix</keyword>